<dbReference type="PANTHER" id="PTHR45615">
    <property type="entry name" value="MYOSIN HEAVY CHAIN, NON-MUSCLE"/>
    <property type="match status" value="1"/>
</dbReference>
<dbReference type="EMBL" id="JPDN02000029">
    <property type="protein sequence ID" value="PON23390.1"/>
    <property type="molecule type" value="Genomic_DNA"/>
</dbReference>
<keyword evidence="1" id="KW-0175">Coiled coil</keyword>
<feature type="compositionally biased region" description="Basic and acidic residues" evidence="2">
    <location>
        <begin position="47"/>
        <end position="58"/>
    </location>
</feature>
<feature type="compositionally biased region" description="Polar residues" evidence="2">
    <location>
        <begin position="1"/>
        <end position="21"/>
    </location>
</feature>
<evidence type="ECO:0000256" key="1">
    <source>
        <dbReference type="SAM" id="Coils"/>
    </source>
</evidence>
<dbReference type="STRING" id="398673.A0A2P4ZGG7"/>
<feature type="coiled-coil region" evidence="1">
    <location>
        <begin position="456"/>
        <end position="483"/>
    </location>
</feature>
<dbReference type="GeneID" id="29985198"/>
<dbReference type="Pfam" id="PF12709">
    <property type="entry name" value="Fungal_TACC"/>
    <property type="match status" value="1"/>
</dbReference>
<evidence type="ECO:0000313" key="4">
    <source>
        <dbReference type="Proteomes" id="UP000054821"/>
    </source>
</evidence>
<keyword evidence="4" id="KW-1185">Reference proteome</keyword>
<dbReference type="RefSeq" id="XP_018661565.1">
    <property type="nucleotide sequence ID" value="XM_018805115.1"/>
</dbReference>
<accession>A0A2P4ZGG7</accession>
<evidence type="ECO:0000313" key="3">
    <source>
        <dbReference type="EMBL" id="PON23390.1"/>
    </source>
</evidence>
<feature type="region of interest" description="Disordered" evidence="2">
    <location>
        <begin position="130"/>
        <end position="199"/>
    </location>
</feature>
<sequence length="678" mass="74960">MSSPRSTASDAMLNSTSSASGSEKYEDALDDGMTSTPKTETSSSSRPESRVRSDDARSSQESVSPVKSRHSRIMSGTELSPLRIVESQRSSLDGALLKASGGVRSPRKVSPDRRFPVKINIGGNTISRVANEQSPSIDEVVSDSDGFKRPVSLFDDRRRRGIQEEDEEAANHSQAGDSTIGMEDVETHHRGDATAGDEDFTMDVSTFSSFSAVPNMAMLAKLGRTPTGKRGAHAMDDDNLNERPSRSHRSSISSRRDILSPSRTTPNLPLTATPSGKLSSLIDLDTPRNVPSITARELESLKSNFLSEISSLKASLSGKEAEVHSLKTAVVDAETRVGESMEKMREERSLKEEMENVLRIVREEIIETQREKDELEQQLDESEKRREMSEMMHQEAESKLAGMRAGRDMEKNASPEKPSSNTREVEMAVERVARELHALYKSKHETKVAALKKSYENRWEKKVRELEVKIQGLTEENEKLKSGGDVTMTKFDAVEMEELKQSSVRDHATIKEIEADVQRLEAIVSTMRADNDELRINLQQERVEKGELVQLAEELMAMQTVQQAPTPAPPRQPSPPQPAPQREMRSPPPREMRSPPPRDIRSPPPQVRQPTIGRADSVSSKGPKANPANRLSGLRAPGTMLRQPHERGKGSVGGLPRPNGARNSGILGNIEKMGYRGQ</sequence>
<feature type="compositionally biased region" description="Basic and acidic residues" evidence="2">
    <location>
        <begin position="582"/>
        <end position="601"/>
    </location>
</feature>
<feature type="coiled-coil region" evidence="1">
    <location>
        <begin position="510"/>
        <end position="544"/>
    </location>
</feature>
<dbReference type="InterPro" id="IPR024312">
    <property type="entry name" value="TACC_fungi"/>
</dbReference>
<feature type="region of interest" description="Disordered" evidence="2">
    <location>
        <begin position="557"/>
        <end position="678"/>
    </location>
</feature>
<organism evidence="3 4">
    <name type="scientific">Trichoderma gamsii</name>
    <dbReference type="NCBI Taxonomy" id="398673"/>
    <lineage>
        <taxon>Eukaryota</taxon>
        <taxon>Fungi</taxon>
        <taxon>Dikarya</taxon>
        <taxon>Ascomycota</taxon>
        <taxon>Pezizomycotina</taxon>
        <taxon>Sordariomycetes</taxon>
        <taxon>Hypocreomycetidae</taxon>
        <taxon>Hypocreales</taxon>
        <taxon>Hypocreaceae</taxon>
        <taxon>Trichoderma</taxon>
    </lineage>
</organism>
<feature type="region of interest" description="Disordered" evidence="2">
    <location>
        <begin position="224"/>
        <end position="283"/>
    </location>
</feature>
<feature type="compositionally biased region" description="Polar residues" evidence="2">
    <location>
        <begin position="264"/>
        <end position="278"/>
    </location>
</feature>
<feature type="compositionally biased region" description="Low complexity" evidence="2">
    <location>
        <begin position="34"/>
        <end position="46"/>
    </location>
</feature>
<reference evidence="3 4" key="1">
    <citation type="journal article" date="2016" name="Genome Announc.">
        <title>Draft Whole-Genome Sequence of Trichoderma gamsii T6085, a Promising Biocontrol Agent of Fusarium Head Blight on Wheat.</title>
        <authorList>
            <person name="Baroncelli R."/>
            <person name="Zapparata A."/>
            <person name="Piaggeschi G."/>
            <person name="Sarrocco S."/>
            <person name="Vannacci G."/>
        </authorList>
    </citation>
    <scope>NUCLEOTIDE SEQUENCE [LARGE SCALE GENOMIC DNA]</scope>
    <source>
        <strain evidence="3 4">T6085</strain>
    </source>
</reference>
<feature type="compositionally biased region" description="Basic and acidic residues" evidence="2">
    <location>
        <begin position="405"/>
        <end position="414"/>
    </location>
</feature>
<feature type="compositionally biased region" description="Basic and acidic residues" evidence="2">
    <location>
        <begin position="233"/>
        <end position="245"/>
    </location>
</feature>
<feature type="compositionally biased region" description="Basic and acidic residues" evidence="2">
    <location>
        <begin position="371"/>
        <end position="398"/>
    </location>
</feature>
<dbReference type="PANTHER" id="PTHR45615:SF80">
    <property type="entry name" value="GRIP DOMAIN-CONTAINING PROTEIN"/>
    <property type="match status" value="1"/>
</dbReference>
<gene>
    <name evidence="3" type="ORF">TGAM01_v207625</name>
</gene>
<proteinExistence type="predicted"/>
<feature type="compositionally biased region" description="Pro residues" evidence="2">
    <location>
        <begin position="566"/>
        <end position="579"/>
    </location>
</feature>
<feature type="region of interest" description="Disordered" evidence="2">
    <location>
        <begin position="1"/>
        <end position="118"/>
    </location>
</feature>
<evidence type="ECO:0000256" key="2">
    <source>
        <dbReference type="SAM" id="MobiDB-lite"/>
    </source>
</evidence>
<comment type="caution">
    <text evidence="3">The sequence shown here is derived from an EMBL/GenBank/DDBJ whole genome shotgun (WGS) entry which is preliminary data.</text>
</comment>
<feature type="region of interest" description="Disordered" evidence="2">
    <location>
        <begin position="371"/>
        <end position="425"/>
    </location>
</feature>
<dbReference type="AlphaFoldDB" id="A0A2P4ZGG7"/>
<dbReference type="Proteomes" id="UP000054821">
    <property type="component" value="Unassembled WGS sequence"/>
</dbReference>
<feature type="compositionally biased region" description="Basic and acidic residues" evidence="2">
    <location>
        <begin position="154"/>
        <end position="163"/>
    </location>
</feature>
<evidence type="ECO:0008006" key="5">
    <source>
        <dbReference type="Google" id="ProtNLM"/>
    </source>
</evidence>
<name>A0A2P4ZGG7_9HYPO</name>
<protein>
    <recommendedName>
        <fullName evidence="5">Kinetoplast-associated protein KAP</fullName>
    </recommendedName>
</protein>